<dbReference type="Proteomes" id="UP001286313">
    <property type="component" value="Unassembled WGS sequence"/>
</dbReference>
<reference evidence="1" key="1">
    <citation type="submission" date="2023-10" db="EMBL/GenBank/DDBJ databases">
        <title>Genome assemblies of two species of porcelain crab, Petrolisthes cinctipes and Petrolisthes manimaculis (Anomura: Porcellanidae).</title>
        <authorList>
            <person name="Angst P."/>
        </authorList>
    </citation>
    <scope>NUCLEOTIDE SEQUENCE</scope>
    <source>
        <strain evidence="1">PB745_01</strain>
        <tissue evidence="1">Gill</tissue>
    </source>
</reference>
<organism evidence="1 2">
    <name type="scientific">Petrolisthes cinctipes</name>
    <name type="common">Flat porcelain crab</name>
    <dbReference type="NCBI Taxonomy" id="88211"/>
    <lineage>
        <taxon>Eukaryota</taxon>
        <taxon>Metazoa</taxon>
        <taxon>Ecdysozoa</taxon>
        <taxon>Arthropoda</taxon>
        <taxon>Crustacea</taxon>
        <taxon>Multicrustacea</taxon>
        <taxon>Malacostraca</taxon>
        <taxon>Eumalacostraca</taxon>
        <taxon>Eucarida</taxon>
        <taxon>Decapoda</taxon>
        <taxon>Pleocyemata</taxon>
        <taxon>Anomura</taxon>
        <taxon>Galatheoidea</taxon>
        <taxon>Porcellanidae</taxon>
        <taxon>Petrolisthes</taxon>
    </lineage>
</organism>
<evidence type="ECO:0000313" key="2">
    <source>
        <dbReference type="Proteomes" id="UP001286313"/>
    </source>
</evidence>
<dbReference type="InterPro" id="IPR032675">
    <property type="entry name" value="LRR_dom_sf"/>
</dbReference>
<accession>A0AAE1KHK6</accession>
<dbReference type="EMBL" id="JAWQEG010002438">
    <property type="protein sequence ID" value="KAK3871975.1"/>
    <property type="molecule type" value="Genomic_DNA"/>
</dbReference>
<protein>
    <submittedName>
        <fullName evidence="1">Uncharacterized protein</fullName>
    </submittedName>
</protein>
<keyword evidence="2" id="KW-1185">Reference proteome</keyword>
<name>A0AAE1KHK6_PETCI</name>
<evidence type="ECO:0000313" key="1">
    <source>
        <dbReference type="EMBL" id="KAK3871975.1"/>
    </source>
</evidence>
<comment type="caution">
    <text evidence="1">The sequence shown here is derived from an EMBL/GenBank/DDBJ whole genome shotgun (WGS) entry which is preliminary data.</text>
</comment>
<dbReference type="Gene3D" id="3.80.10.10">
    <property type="entry name" value="Ribonuclease Inhibitor"/>
    <property type="match status" value="1"/>
</dbReference>
<dbReference type="AlphaFoldDB" id="A0AAE1KHK6"/>
<sequence length="229" mass="25823">MASKLLAPASVLIFGTYKRCCCLVTRIKSRNPDQESSFTEASPELYSDFFTALRANSSITKISVRATQDGEPFSTQKIRLFFENVSLCLAKDKLKEIELKEIKLEVSGELRKAVERATSPLFKRAFESVHTVKLDILVTHHNLTVTLRPHLTELHLTGLELGSNGFGGLVHLIQKSKNLKKLSLSMNKEALMSKTKIYFQNTYLSHSPLSLFFSLSLIVSNFFHFCMCV</sequence>
<gene>
    <name evidence="1" type="ORF">Pcinc_022906</name>
</gene>
<proteinExistence type="predicted"/>
<dbReference type="SUPFAM" id="SSF52047">
    <property type="entry name" value="RNI-like"/>
    <property type="match status" value="1"/>
</dbReference>